<dbReference type="Proteomes" id="UP000193067">
    <property type="component" value="Unassembled WGS sequence"/>
</dbReference>
<dbReference type="OrthoDB" id="185373at2759"/>
<protein>
    <submittedName>
        <fullName evidence="2">Uncharacterized protein</fullName>
    </submittedName>
</protein>
<dbReference type="AlphaFoldDB" id="A0A1Y2IP05"/>
<accession>A0A1Y2IP05</accession>
<name>A0A1Y2IP05_TRAC3</name>
<dbReference type="STRING" id="1353009.A0A1Y2IP05"/>
<feature type="region of interest" description="Disordered" evidence="1">
    <location>
        <begin position="104"/>
        <end position="126"/>
    </location>
</feature>
<evidence type="ECO:0000313" key="3">
    <source>
        <dbReference type="Proteomes" id="UP000193067"/>
    </source>
</evidence>
<dbReference type="EMBL" id="KZ084108">
    <property type="protein sequence ID" value="OSD01971.1"/>
    <property type="molecule type" value="Genomic_DNA"/>
</dbReference>
<organism evidence="2 3">
    <name type="scientific">Trametes coccinea (strain BRFM310)</name>
    <name type="common">Pycnoporus coccineus</name>
    <dbReference type="NCBI Taxonomy" id="1353009"/>
    <lineage>
        <taxon>Eukaryota</taxon>
        <taxon>Fungi</taxon>
        <taxon>Dikarya</taxon>
        <taxon>Basidiomycota</taxon>
        <taxon>Agaricomycotina</taxon>
        <taxon>Agaricomycetes</taxon>
        <taxon>Polyporales</taxon>
        <taxon>Polyporaceae</taxon>
        <taxon>Trametes</taxon>
    </lineage>
</organism>
<evidence type="ECO:0000313" key="2">
    <source>
        <dbReference type="EMBL" id="OSD01971.1"/>
    </source>
</evidence>
<proteinExistence type="predicted"/>
<evidence type="ECO:0000256" key="1">
    <source>
        <dbReference type="SAM" id="MobiDB-lite"/>
    </source>
</evidence>
<reference evidence="2 3" key="1">
    <citation type="journal article" date="2015" name="Biotechnol. Biofuels">
        <title>Enhanced degradation of softwood versus hardwood by the white-rot fungus Pycnoporus coccineus.</title>
        <authorList>
            <person name="Couturier M."/>
            <person name="Navarro D."/>
            <person name="Chevret D."/>
            <person name="Henrissat B."/>
            <person name="Piumi F."/>
            <person name="Ruiz-Duenas F.J."/>
            <person name="Martinez A.T."/>
            <person name="Grigoriev I.V."/>
            <person name="Riley R."/>
            <person name="Lipzen A."/>
            <person name="Berrin J.G."/>
            <person name="Master E.R."/>
            <person name="Rosso M.N."/>
        </authorList>
    </citation>
    <scope>NUCLEOTIDE SEQUENCE [LARGE SCALE GENOMIC DNA]</scope>
    <source>
        <strain evidence="2 3">BRFM310</strain>
    </source>
</reference>
<keyword evidence="3" id="KW-1185">Reference proteome</keyword>
<feature type="region of interest" description="Disordered" evidence="1">
    <location>
        <begin position="296"/>
        <end position="317"/>
    </location>
</feature>
<sequence length="673" mass="75374">MSTVGWTLDSLSQVSCSPTLRGVSLDWPPLLWKQPSCPCLVKESGWSLYSRAAALAASETVDKLLPIPPSANIATSSIRTLLAPAIFRNAIIPRPLLNVRFSSSSAVPKPSRLNRPQPSAKPPKSPVEEICSKLAAKLADNQPAAAAAIVHRALDGRAFNNAPRFQLYERSILYLLRYGDVMRAALLYSRMTREGYIPSVALRIQMHIVKLAELSMTEDQLLEILSDAFKNPAFDEAGLQDVLHTLVEGLNVSTDLVRRIVQRFLETREPDYKLSNGTITFLLHVHRKAGDDSGAEYWSTYSSPSPRPPPSPAEEPLDPVLHPYTTLLEDLTTSQPTFSVYKWALEHTLAEDVEPDLPFFNALLAHEVSRRKYDVVFEIYRLLMAKRTAAVRPHAQTFAPIFRALHRLSCSHRYRRMHGIRVPERTPSARSVYRDMLTCHVEETHGKPNTPSPVLDRTVLHRALRTFMAQHDYAAAYTAVRAFWYFPAALGQPSMTTYRLVYGSLLGRIRLQFPHIGARLQAGLKPDNIWSYRFLGMQDLSADVQGRLCLDLSMVHRVLRVGTDPRLSVDFIAAPNYAGEVNEVERLRSLLGDFSFLEDREIDPHEFHAHKMPAPLELAGAKAVPENQTYSVVPLERVLRRAMAASLPDTYGALVKPVSAAIVEAKEAMVVEW</sequence>
<gene>
    <name evidence="2" type="ORF">PYCCODRAFT_1478131</name>
</gene>